<feature type="compositionally biased region" description="Low complexity" evidence="1">
    <location>
        <begin position="24"/>
        <end position="38"/>
    </location>
</feature>
<dbReference type="STRING" id="747725.A0A168HHR6"/>
<dbReference type="EMBL" id="AMYB01000009">
    <property type="protein sequence ID" value="OAC98800.1"/>
    <property type="molecule type" value="Genomic_DNA"/>
</dbReference>
<sequence length="384" mass="43280">MTLNDDQIKKSKKFAVGDLPPSPTTSTGTITATTTTTSNKRPTRHHVKRRSSGRVHVSKLAPMARAHSNNNDDNEERKPMKRSQSNKSLTRLSSLERKGGMTGFTPAVSNTTSKNQERDPPAPETEQVVQGQEEEEQVISPHSPPTTPPPTTATPLDKKPTFYVSHTIPAAPIEQPLHVTADNLVVPDKKATVPHSTAAKKPLLKSQFVEHASSKKVSNVASAAIAQQPSGITRTQQKLLLQREQSLIHDENNIAHPKNMIRLTREMEKMGKEYRCVRKYQDPMMESLMRCQQVLDTKKQPPKKPVLQQRTFSTAVIPTIHNTATATHTHDIPHMEQRRQILLKTALHQQQQQQQQQQLQQRHEDYNNRWSAGNFIERLFYGTS</sequence>
<comment type="caution">
    <text evidence="2">The sequence shown here is derived from an EMBL/GenBank/DDBJ whole genome shotgun (WGS) entry which is preliminary data.</text>
</comment>
<name>A0A168HHR6_MUCCL</name>
<dbReference type="VEuPathDB" id="FungiDB:MUCCIDRAFT_85347"/>
<dbReference type="AlphaFoldDB" id="A0A168HHR6"/>
<evidence type="ECO:0000256" key="1">
    <source>
        <dbReference type="SAM" id="MobiDB-lite"/>
    </source>
</evidence>
<dbReference type="InterPro" id="IPR018857">
    <property type="entry name" value="TORC1_cplx_su_TCO89"/>
</dbReference>
<dbReference type="Pfam" id="PF10452">
    <property type="entry name" value="TCO89"/>
    <property type="match status" value="1"/>
</dbReference>
<reference evidence="2 3" key="1">
    <citation type="submission" date="2015-06" db="EMBL/GenBank/DDBJ databases">
        <title>Expansion of signal transduction pathways in fungi by whole-genome duplication.</title>
        <authorList>
            <consortium name="DOE Joint Genome Institute"/>
            <person name="Corrochano L.M."/>
            <person name="Kuo A."/>
            <person name="Marcet-Houben M."/>
            <person name="Polaino S."/>
            <person name="Salamov A."/>
            <person name="Villalobos J.M."/>
            <person name="Alvarez M.I."/>
            <person name="Avalos J."/>
            <person name="Benito E.P."/>
            <person name="Benoit I."/>
            <person name="Burger G."/>
            <person name="Camino L.P."/>
            <person name="Canovas D."/>
            <person name="Cerda-Olmedo E."/>
            <person name="Cheng J.-F."/>
            <person name="Dominguez A."/>
            <person name="Elias M."/>
            <person name="Eslava A.P."/>
            <person name="Glaser F."/>
            <person name="Grimwood J."/>
            <person name="Gutierrez G."/>
            <person name="Heitman J."/>
            <person name="Henrissat B."/>
            <person name="Iturriaga E.A."/>
            <person name="Lang B.F."/>
            <person name="Lavin J.L."/>
            <person name="Lee S."/>
            <person name="Li W."/>
            <person name="Lindquist E."/>
            <person name="Lopez-Garcia S."/>
            <person name="Luque E.M."/>
            <person name="Marcos A.T."/>
            <person name="Martin J."/>
            <person name="Mccluskey K."/>
            <person name="Medina H.R."/>
            <person name="Miralles-Duran A."/>
            <person name="Miyazaki A."/>
            <person name="Munoz-Torres E."/>
            <person name="Oguiza J.A."/>
            <person name="Ohm R."/>
            <person name="Olmedo M."/>
            <person name="Orejas M."/>
            <person name="Ortiz-Castellanos L."/>
            <person name="Pisabarro A.G."/>
            <person name="Rodriguez-Romero J."/>
            <person name="Ruiz-Herrera J."/>
            <person name="Ruiz-Vazquez R."/>
            <person name="Sanz C."/>
            <person name="Schackwitz W."/>
            <person name="Schmutz J."/>
            <person name="Shahriari M."/>
            <person name="Shelest E."/>
            <person name="Silva-Franco F."/>
            <person name="Soanes D."/>
            <person name="Syed K."/>
            <person name="Tagua V.G."/>
            <person name="Talbot N.J."/>
            <person name="Thon M."/>
            <person name="De Vries R.P."/>
            <person name="Wiebenga A."/>
            <person name="Yadav J.S."/>
            <person name="Braun E.L."/>
            <person name="Baker S."/>
            <person name="Garre V."/>
            <person name="Horwitz B."/>
            <person name="Torres-Martinez S."/>
            <person name="Idnurm A."/>
            <person name="Herrera-Estrella A."/>
            <person name="Gabaldon T."/>
            <person name="Grigoriev I.V."/>
        </authorList>
    </citation>
    <scope>NUCLEOTIDE SEQUENCE [LARGE SCALE GENOMIC DNA]</scope>
    <source>
        <strain evidence="2 3">CBS 277.49</strain>
    </source>
</reference>
<protein>
    <submittedName>
        <fullName evidence="2">Uncharacterized protein</fullName>
    </submittedName>
</protein>
<feature type="compositionally biased region" description="Pro residues" evidence="1">
    <location>
        <begin position="142"/>
        <end position="152"/>
    </location>
</feature>
<feature type="region of interest" description="Disordered" evidence="1">
    <location>
        <begin position="1"/>
        <end position="159"/>
    </location>
</feature>
<feature type="compositionally biased region" description="Polar residues" evidence="1">
    <location>
        <begin position="82"/>
        <end position="93"/>
    </location>
</feature>
<keyword evidence="3" id="KW-1185">Reference proteome</keyword>
<evidence type="ECO:0000313" key="3">
    <source>
        <dbReference type="Proteomes" id="UP000077051"/>
    </source>
</evidence>
<dbReference type="OrthoDB" id="5430106at2759"/>
<organism evidence="2 3">
    <name type="scientific">Mucor lusitanicus CBS 277.49</name>
    <dbReference type="NCBI Taxonomy" id="747725"/>
    <lineage>
        <taxon>Eukaryota</taxon>
        <taxon>Fungi</taxon>
        <taxon>Fungi incertae sedis</taxon>
        <taxon>Mucoromycota</taxon>
        <taxon>Mucoromycotina</taxon>
        <taxon>Mucoromycetes</taxon>
        <taxon>Mucorales</taxon>
        <taxon>Mucorineae</taxon>
        <taxon>Mucoraceae</taxon>
        <taxon>Mucor</taxon>
    </lineage>
</organism>
<accession>A0A168HHR6</accession>
<dbReference type="GO" id="GO:0031929">
    <property type="term" value="P:TOR signaling"/>
    <property type="evidence" value="ECO:0007669"/>
    <property type="project" value="InterPro"/>
</dbReference>
<dbReference type="Proteomes" id="UP000077051">
    <property type="component" value="Unassembled WGS sequence"/>
</dbReference>
<gene>
    <name evidence="2" type="ORF">MUCCIDRAFT_85347</name>
</gene>
<proteinExistence type="predicted"/>
<dbReference type="GO" id="GO:0031931">
    <property type="term" value="C:TORC1 complex"/>
    <property type="evidence" value="ECO:0007669"/>
    <property type="project" value="InterPro"/>
</dbReference>
<evidence type="ECO:0000313" key="2">
    <source>
        <dbReference type="EMBL" id="OAC98800.1"/>
    </source>
</evidence>
<feature type="compositionally biased region" description="Basic residues" evidence="1">
    <location>
        <begin position="41"/>
        <end position="57"/>
    </location>
</feature>